<evidence type="ECO:0000313" key="3">
    <source>
        <dbReference type="EMBL" id="TCV03024.1"/>
    </source>
</evidence>
<dbReference type="SUPFAM" id="SSF51905">
    <property type="entry name" value="FAD/NAD(P)-binding domain"/>
    <property type="match status" value="1"/>
</dbReference>
<protein>
    <submittedName>
        <fullName evidence="3">D-amino-acid dehydrogenase</fullName>
    </submittedName>
</protein>
<proteinExistence type="predicted"/>
<evidence type="ECO:0000313" key="4">
    <source>
        <dbReference type="Proteomes" id="UP000294692"/>
    </source>
</evidence>
<dbReference type="PANTHER" id="PTHR13847">
    <property type="entry name" value="SARCOSINE DEHYDROGENASE-RELATED"/>
    <property type="match status" value="1"/>
</dbReference>
<dbReference type="GO" id="GO:0005737">
    <property type="term" value="C:cytoplasm"/>
    <property type="evidence" value="ECO:0007669"/>
    <property type="project" value="TreeGrafter"/>
</dbReference>
<feature type="domain" description="FAD dependent oxidoreductase" evidence="2">
    <location>
        <begin position="10"/>
        <end position="397"/>
    </location>
</feature>
<dbReference type="Gene3D" id="3.50.50.60">
    <property type="entry name" value="FAD/NAD(P)-binding domain"/>
    <property type="match status" value="2"/>
</dbReference>
<gene>
    <name evidence="3" type="ORF">EV686_101486</name>
</gene>
<dbReference type="Proteomes" id="UP000294692">
    <property type="component" value="Unassembled WGS sequence"/>
</dbReference>
<dbReference type="Gene3D" id="3.30.9.10">
    <property type="entry name" value="D-Amino Acid Oxidase, subunit A, domain 2"/>
    <property type="match status" value="1"/>
</dbReference>
<dbReference type="RefSeq" id="WP_132473063.1">
    <property type="nucleotide sequence ID" value="NZ_JBHRVM010000001.1"/>
</dbReference>
<dbReference type="InterPro" id="IPR006076">
    <property type="entry name" value="FAD-dep_OxRdtase"/>
</dbReference>
<keyword evidence="1" id="KW-0560">Oxidoreductase</keyword>
<keyword evidence="4" id="KW-1185">Reference proteome</keyword>
<name>A0A4R3VGY9_9BURK</name>
<accession>A0A4R3VGY9</accession>
<dbReference type="SUPFAM" id="SSF54373">
    <property type="entry name" value="FAD-linked reductases, C-terminal domain"/>
    <property type="match status" value="1"/>
</dbReference>
<evidence type="ECO:0000259" key="2">
    <source>
        <dbReference type="Pfam" id="PF01266"/>
    </source>
</evidence>
<sequence>MDTSFDTQTLIIGAGIIGLTIAVDQHLRGQTVVLLDPDGPSSRASYGNAGYLSPASIFPPASYVSATGLLRMLVQPSGPLVIRPGHLPSLLPWLLRMLRANQPHQRQAGAKAVAALHRNVVADYAPLLRAAEAEEFIDAQGALAICASPAMLETYRKKAGEQQAHGFACETVSPDRARELEPVLGDTFAGGIYFADAARCVDPGELGVRLAACVTKGGGQLVRHAATRLRPAPEGGWLVDSTERTWRARRVIVAAGRWSDRLLTPLGYRVPLASERGYHLMLPTPGVSLNRPIIFADGFFTATTMRRGMRLAGTAEFADADAPMDAKRAWILYEQARQHLPELDASGAVPWMGVRPALPDARPALGQARGHEGLYYCFGNHYQGMTQAATCARLMGKLLAGETPDIDLAPFDLNRFQ</sequence>
<dbReference type="InterPro" id="IPR036188">
    <property type="entry name" value="FAD/NAD-bd_sf"/>
</dbReference>
<reference evidence="3 4" key="1">
    <citation type="submission" date="2019-03" db="EMBL/GenBank/DDBJ databases">
        <title>Genomic Encyclopedia of Type Strains, Phase IV (KMG-IV): sequencing the most valuable type-strain genomes for metagenomic binning, comparative biology and taxonomic classification.</title>
        <authorList>
            <person name="Goeker M."/>
        </authorList>
    </citation>
    <scope>NUCLEOTIDE SEQUENCE [LARGE SCALE GENOMIC DNA]</scope>
    <source>
        <strain evidence="3 4">DSM 100048</strain>
    </source>
</reference>
<organism evidence="3 4">
    <name type="scientific">Paracandidimonas soli</name>
    <dbReference type="NCBI Taxonomy" id="1917182"/>
    <lineage>
        <taxon>Bacteria</taxon>
        <taxon>Pseudomonadati</taxon>
        <taxon>Pseudomonadota</taxon>
        <taxon>Betaproteobacteria</taxon>
        <taxon>Burkholderiales</taxon>
        <taxon>Alcaligenaceae</taxon>
        <taxon>Paracandidimonas</taxon>
    </lineage>
</organism>
<dbReference type="GO" id="GO:0016491">
    <property type="term" value="F:oxidoreductase activity"/>
    <property type="evidence" value="ECO:0007669"/>
    <property type="project" value="UniProtKB-KW"/>
</dbReference>
<dbReference type="EMBL" id="SMBX01000001">
    <property type="protein sequence ID" value="TCV03024.1"/>
    <property type="molecule type" value="Genomic_DNA"/>
</dbReference>
<dbReference type="OrthoDB" id="18526at2"/>
<comment type="caution">
    <text evidence="3">The sequence shown here is derived from an EMBL/GenBank/DDBJ whole genome shotgun (WGS) entry which is preliminary data.</text>
</comment>
<dbReference type="AlphaFoldDB" id="A0A4R3VGY9"/>
<dbReference type="Pfam" id="PF01266">
    <property type="entry name" value="DAO"/>
    <property type="match status" value="1"/>
</dbReference>
<evidence type="ECO:0000256" key="1">
    <source>
        <dbReference type="ARBA" id="ARBA00023002"/>
    </source>
</evidence>
<dbReference type="PANTHER" id="PTHR13847:SF289">
    <property type="entry name" value="GLYCINE OXIDASE"/>
    <property type="match status" value="1"/>
</dbReference>